<dbReference type="InterPro" id="IPR050598">
    <property type="entry name" value="AminoAcid_Transporter"/>
</dbReference>
<dbReference type="InterPro" id="IPR002293">
    <property type="entry name" value="AA/rel_permease1"/>
</dbReference>
<evidence type="ECO:0000256" key="3">
    <source>
        <dbReference type="ARBA" id="ARBA00022989"/>
    </source>
</evidence>
<organism evidence="6 7">
    <name type="scientific">Ditylenchus dipsaci</name>
    <dbReference type="NCBI Taxonomy" id="166011"/>
    <lineage>
        <taxon>Eukaryota</taxon>
        <taxon>Metazoa</taxon>
        <taxon>Ecdysozoa</taxon>
        <taxon>Nematoda</taxon>
        <taxon>Chromadorea</taxon>
        <taxon>Rhabditida</taxon>
        <taxon>Tylenchina</taxon>
        <taxon>Tylenchomorpha</taxon>
        <taxon>Sphaerularioidea</taxon>
        <taxon>Anguinidae</taxon>
        <taxon>Anguininae</taxon>
        <taxon>Ditylenchus</taxon>
    </lineage>
</organism>
<evidence type="ECO:0000256" key="5">
    <source>
        <dbReference type="SAM" id="Phobius"/>
    </source>
</evidence>
<keyword evidence="3 5" id="KW-1133">Transmembrane helix</keyword>
<comment type="subcellular location">
    <subcellularLocation>
        <location evidence="1">Membrane</location>
        <topology evidence="1">Multi-pass membrane protein</topology>
    </subcellularLocation>
</comment>
<dbReference type="PANTHER" id="PTHR11785">
    <property type="entry name" value="AMINO ACID TRANSPORTER"/>
    <property type="match status" value="1"/>
</dbReference>
<feature type="transmembrane region" description="Helical" evidence="5">
    <location>
        <begin position="139"/>
        <end position="157"/>
    </location>
</feature>
<dbReference type="GO" id="GO:0015179">
    <property type="term" value="F:L-amino acid transmembrane transporter activity"/>
    <property type="evidence" value="ECO:0007669"/>
    <property type="project" value="TreeGrafter"/>
</dbReference>
<accession>A0A915DWH0</accession>
<keyword evidence="2 5" id="KW-0812">Transmembrane</keyword>
<dbReference type="AlphaFoldDB" id="A0A915DWH0"/>
<keyword evidence="6" id="KW-1185">Reference proteome</keyword>
<dbReference type="Gene3D" id="1.20.1740.10">
    <property type="entry name" value="Amino acid/polyamine transporter I"/>
    <property type="match status" value="1"/>
</dbReference>
<name>A0A915DWH0_9BILA</name>
<feature type="transmembrane region" description="Helical" evidence="5">
    <location>
        <begin position="223"/>
        <end position="242"/>
    </location>
</feature>
<proteinExistence type="predicted"/>
<dbReference type="Proteomes" id="UP000887574">
    <property type="component" value="Unplaced"/>
</dbReference>
<evidence type="ECO:0000313" key="6">
    <source>
        <dbReference type="Proteomes" id="UP000887574"/>
    </source>
</evidence>
<reference evidence="7" key="1">
    <citation type="submission" date="2022-11" db="UniProtKB">
        <authorList>
            <consortium name="WormBaseParasite"/>
        </authorList>
    </citation>
    <scope>IDENTIFICATION</scope>
</reference>
<feature type="transmembrane region" description="Helical" evidence="5">
    <location>
        <begin position="198"/>
        <end position="217"/>
    </location>
</feature>
<sequence length="289" mass="32337">MNIQLSWKPFKNSTLNVGKLANAFFAGLFSYDGWDILNFGAEDVENPKSTMSFAILFGISSVAALYISINLSYFVVLTVPQIESSVAVATTFAKASLGSFQYAIPFLRVVLRYLFAASRERQLPAFISCVNIKHNSPRAALVFHATLAIAFSFLGNIEELINYVAFAQWMQRSFTLSALLYIRLCNLPVHPEAIRTPLVMPIIFLCVCLALVTVTIAQNFKTSLVGLMMLAVGLVIYVLFIWEKTLQRFECYRRIASALNEYLCLFSQIAFNGIIDIGNEPEESKPLQH</sequence>
<feature type="transmembrane region" description="Helical" evidence="5">
    <location>
        <begin position="53"/>
        <end position="79"/>
    </location>
</feature>
<evidence type="ECO:0000256" key="1">
    <source>
        <dbReference type="ARBA" id="ARBA00004141"/>
    </source>
</evidence>
<feature type="transmembrane region" description="Helical" evidence="5">
    <location>
        <begin position="20"/>
        <end position="41"/>
    </location>
</feature>
<evidence type="ECO:0000256" key="4">
    <source>
        <dbReference type="ARBA" id="ARBA00023136"/>
    </source>
</evidence>
<keyword evidence="4 5" id="KW-0472">Membrane</keyword>
<dbReference type="WBParaSite" id="jg24222.1">
    <property type="protein sequence ID" value="jg24222.1"/>
    <property type="gene ID" value="jg24222"/>
</dbReference>
<dbReference type="GO" id="GO:0016020">
    <property type="term" value="C:membrane"/>
    <property type="evidence" value="ECO:0007669"/>
    <property type="project" value="UniProtKB-SubCell"/>
</dbReference>
<protein>
    <submittedName>
        <fullName evidence="7">Uncharacterized protein</fullName>
    </submittedName>
</protein>
<evidence type="ECO:0000313" key="7">
    <source>
        <dbReference type="WBParaSite" id="jg24222.1"/>
    </source>
</evidence>
<evidence type="ECO:0000256" key="2">
    <source>
        <dbReference type="ARBA" id="ARBA00022692"/>
    </source>
</evidence>
<dbReference type="PANTHER" id="PTHR11785:SF523">
    <property type="entry name" value="AMINO ACID TRANSPORTER PROTEIN 6"/>
    <property type="match status" value="1"/>
</dbReference>
<dbReference type="Pfam" id="PF13520">
    <property type="entry name" value="AA_permease_2"/>
    <property type="match status" value="1"/>
</dbReference>